<reference evidence="11" key="2">
    <citation type="submission" date="2025-08" db="UniProtKB">
        <authorList>
            <consortium name="RefSeq"/>
        </authorList>
    </citation>
    <scope>IDENTIFICATION</scope>
    <source>
        <tissue evidence="11">Leaf</tissue>
    </source>
</reference>
<evidence type="ECO:0000313" key="11">
    <source>
        <dbReference type="RefSeq" id="XP_021859608.2"/>
    </source>
</evidence>
<dbReference type="PROSITE" id="PS51762">
    <property type="entry name" value="GH16_2"/>
    <property type="match status" value="1"/>
</dbReference>
<accession>A0A9R0J313</accession>
<keyword evidence="3" id="KW-1015">Disulfide bond</keyword>
<keyword evidence="4" id="KW-0325">Glycoprotein</keyword>
<feature type="signal peptide" evidence="8">
    <location>
        <begin position="1"/>
        <end position="25"/>
    </location>
</feature>
<feature type="glycosylation site" description="N-linked (GlcNAc...) asparagine" evidence="7">
    <location>
        <position position="108"/>
    </location>
</feature>
<dbReference type="KEGG" id="soe:110798731"/>
<keyword evidence="8" id="KW-0052">Apoplast</keyword>
<dbReference type="Pfam" id="PF00722">
    <property type="entry name" value="Glyco_hydro_16"/>
    <property type="match status" value="1"/>
</dbReference>
<keyword evidence="8" id="KW-0961">Cell wall biogenesis/degradation</keyword>
<dbReference type="InterPro" id="IPR016455">
    <property type="entry name" value="XTH"/>
</dbReference>
<gene>
    <name evidence="11" type="primary">LOC110798731</name>
</gene>
<protein>
    <recommendedName>
        <fullName evidence="8">Xyloglucan endotransglucosylase/hydrolase</fullName>
        <ecNumber evidence="8">2.4.1.207</ecNumber>
    </recommendedName>
</protein>
<organism evidence="10 11">
    <name type="scientific">Spinacia oleracea</name>
    <name type="common">Spinach</name>
    <dbReference type="NCBI Taxonomy" id="3562"/>
    <lineage>
        <taxon>Eukaryota</taxon>
        <taxon>Viridiplantae</taxon>
        <taxon>Streptophyta</taxon>
        <taxon>Embryophyta</taxon>
        <taxon>Tracheophyta</taxon>
        <taxon>Spermatophyta</taxon>
        <taxon>Magnoliopsida</taxon>
        <taxon>eudicotyledons</taxon>
        <taxon>Gunneridae</taxon>
        <taxon>Pentapetalae</taxon>
        <taxon>Caryophyllales</taxon>
        <taxon>Chenopodiaceae</taxon>
        <taxon>Chenopodioideae</taxon>
        <taxon>Anserineae</taxon>
        <taxon>Spinacia</taxon>
    </lineage>
</organism>
<keyword evidence="8" id="KW-0732">Signal</keyword>
<evidence type="ECO:0000256" key="1">
    <source>
        <dbReference type="ARBA" id="ARBA00022679"/>
    </source>
</evidence>
<evidence type="ECO:0000313" key="10">
    <source>
        <dbReference type="Proteomes" id="UP000813463"/>
    </source>
</evidence>
<dbReference type="AlphaFoldDB" id="A0A9R0J313"/>
<dbReference type="SUPFAM" id="SSF49899">
    <property type="entry name" value="Concanavalin A-like lectins/glucanases"/>
    <property type="match status" value="1"/>
</dbReference>
<proteinExistence type="inferred from homology"/>
<dbReference type="EC" id="2.4.1.207" evidence="8"/>
<dbReference type="Gene3D" id="2.60.120.200">
    <property type="match status" value="1"/>
</dbReference>
<comment type="function">
    <text evidence="8">Catalyzes xyloglucan endohydrolysis (XEH) and/or endotransglycosylation (XET). Cleaves and religates xyloglucan polymers, an essential constituent of the primary cell wall, and thereby participates in cell wall construction of growing tissues.</text>
</comment>
<evidence type="ECO:0000256" key="2">
    <source>
        <dbReference type="ARBA" id="ARBA00022801"/>
    </source>
</evidence>
<evidence type="ECO:0000256" key="7">
    <source>
        <dbReference type="PIRSR" id="PIRSR005604-2"/>
    </source>
</evidence>
<dbReference type="InterPro" id="IPR044791">
    <property type="entry name" value="Beta-glucanase/XTH"/>
</dbReference>
<keyword evidence="10" id="KW-1185">Reference proteome</keyword>
<feature type="domain" description="GH16" evidence="9">
    <location>
        <begin position="11"/>
        <end position="214"/>
    </location>
</feature>
<keyword evidence="5 8" id="KW-0326">Glycosidase</keyword>
<dbReference type="GO" id="GO:0016762">
    <property type="term" value="F:xyloglucan:xyloglucosyl transferase activity"/>
    <property type="evidence" value="ECO:0007669"/>
    <property type="project" value="UniProtKB-EC"/>
</dbReference>
<dbReference type="InterPro" id="IPR013320">
    <property type="entry name" value="ConA-like_dom_sf"/>
</dbReference>
<evidence type="ECO:0000256" key="3">
    <source>
        <dbReference type="ARBA" id="ARBA00023157"/>
    </source>
</evidence>
<feature type="chain" id="PRO_5044961793" description="Xyloglucan endotransglucosylase/hydrolase" evidence="8">
    <location>
        <begin position="26"/>
        <end position="288"/>
    </location>
</feature>
<name>A0A9R0J313_SPIOL</name>
<dbReference type="GO" id="GO:0071555">
    <property type="term" value="P:cell wall organization"/>
    <property type="evidence" value="ECO:0007669"/>
    <property type="project" value="UniProtKB-KW"/>
</dbReference>
<keyword evidence="8" id="KW-0964">Secreted</keyword>
<dbReference type="GeneID" id="110798731"/>
<evidence type="ECO:0000256" key="8">
    <source>
        <dbReference type="RuleBase" id="RU361120"/>
    </source>
</evidence>
<feature type="active site" description="Proton donor" evidence="6">
    <location>
        <position position="104"/>
    </location>
</feature>
<feature type="active site" description="Nucleophile" evidence="6">
    <location>
        <position position="100"/>
    </location>
</feature>
<comment type="similarity">
    <text evidence="8">Belongs to the glycosyl hydrolase 16 family.</text>
</comment>
<evidence type="ECO:0000259" key="9">
    <source>
        <dbReference type="PROSITE" id="PS51762"/>
    </source>
</evidence>
<dbReference type="RefSeq" id="XP_021859608.2">
    <property type="nucleotide sequence ID" value="XM_022003916.2"/>
</dbReference>
<dbReference type="PANTHER" id="PTHR31062">
    <property type="entry name" value="XYLOGLUCAN ENDOTRANSGLUCOSYLASE/HYDROLASE PROTEIN 8-RELATED"/>
    <property type="match status" value="1"/>
</dbReference>
<dbReference type="InterPro" id="IPR010713">
    <property type="entry name" value="XET_C"/>
</dbReference>
<evidence type="ECO:0000256" key="6">
    <source>
        <dbReference type="PIRSR" id="PIRSR005604-1"/>
    </source>
</evidence>
<evidence type="ECO:0000256" key="5">
    <source>
        <dbReference type="ARBA" id="ARBA00023295"/>
    </source>
</evidence>
<keyword evidence="8" id="KW-0134">Cell wall</keyword>
<dbReference type="GO" id="GO:0042546">
    <property type="term" value="P:cell wall biogenesis"/>
    <property type="evidence" value="ECO:0007669"/>
    <property type="project" value="InterPro"/>
</dbReference>
<dbReference type="InterPro" id="IPR000757">
    <property type="entry name" value="Beta-glucanase-like"/>
</dbReference>
<dbReference type="InterPro" id="IPR008263">
    <property type="entry name" value="GH16_AS"/>
</dbReference>
<dbReference type="PROSITE" id="PS01034">
    <property type="entry name" value="GH16_1"/>
    <property type="match status" value="1"/>
</dbReference>
<keyword evidence="1 8" id="KW-0808">Transferase</keyword>
<reference evidence="10" key="1">
    <citation type="journal article" date="2021" name="Nat. Commun.">
        <title>Genomic analyses provide insights into spinach domestication and the genetic basis of agronomic traits.</title>
        <authorList>
            <person name="Cai X."/>
            <person name="Sun X."/>
            <person name="Xu C."/>
            <person name="Sun H."/>
            <person name="Wang X."/>
            <person name="Ge C."/>
            <person name="Zhang Z."/>
            <person name="Wang Q."/>
            <person name="Fei Z."/>
            <person name="Jiao C."/>
            <person name="Wang Q."/>
        </authorList>
    </citation>
    <scope>NUCLEOTIDE SEQUENCE [LARGE SCALE GENOMIC DNA]</scope>
    <source>
        <strain evidence="10">cv. Varoflay</strain>
    </source>
</reference>
<dbReference type="Proteomes" id="UP000813463">
    <property type="component" value="Chromosome 2"/>
</dbReference>
<keyword evidence="2 8" id="KW-0378">Hydrolase</keyword>
<dbReference type="GO" id="GO:0004553">
    <property type="term" value="F:hydrolase activity, hydrolyzing O-glycosyl compounds"/>
    <property type="evidence" value="ECO:0007669"/>
    <property type="project" value="InterPro"/>
</dbReference>
<dbReference type="Pfam" id="PF06955">
    <property type="entry name" value="XET_C"/>
    <property type="match status" value="1"/>
</dbReference>
<dbReference type="GO" id="GO:0010411">
    <property type="term" value="P:xyloglucan metabolic process"/>
    <property type="evidence" value="ECO:0007669"/>
    <property type="project" value="InterPro"/>
</dbReference>
<dbReference type="GO" id="GO:0048046">
    <property type="term" value="C:apoplast"/>
    <property type="evidence" value="ECO:0007669"/>
    <property type="project" value="UniProtKB-SubCell"/>
</dbReference>
<comment type="PTM">
    <text evidence="8">Contains at least one intrachain disulfide bond essential for its enzymatic activity.</text>
</comment>
<comment type="subcellular location">
    <subcellularLocation>
        <location evidence="8">Secreted</location>
        <location evidence="8">Cell wall</location>
    </subcellularLocation>
    <subcellularLocation>
        <location evidence="8">Secreted</location>
        <location evidence="8">Extracellular space</location>
        <location evidence="8">Apoplast</location>
    </subcellularLocation>
</comment>
<sequence length="288" mass="32689">MGNLRAILIAVFASAIALQICSVRATFSDSTSFYWGAERGQYTGPDSVDLKLTKEGGTGLKSNITYMYGSITMGIKLPCGDSAGTVTTFYLSSRGDAHDEIDFEFLGNASGQPYTIHTNIFTQGFGQREQQFKPWFNPCDDYHYYTIFWNVFEVVWMVDGVPIRVFKNHHDPAINFPDAQPMETYSSFWNADDWATQGGRVKTNWKLAPFTASLQTYNVDACLCVLNDPECAKRCSSSGNWWTQESYTTLSQTQIDEMNTIRYNNMFYNYCTDYTKAELPKECSMESY</sequence>
<dbReference type="PIRSF" id="PIRSF005604">
    <property type="entry name" value="XET"/>
    <property type="match status" value="1"/>
</dbReference>
<evidence type="ECO:0000256" key="4">
    <source>
        <dbReference type="ARBA" id="ARBA00023180"/>
    </source>
</evidence>